<evidence type="ECO:0000313" key="2">
    <source>
        <dbReference type="EMBL" id="KAG7160961.1"/>
    </source>
</evidence>
<feature type="region of interest" description="Disordered" evidence="1">
    <location>
        <begin position="72"/>
        <end position="118"/>
    </location>
</feature>
<dbReference type="EMBL" id="JAHLQT010030594">
    <property type="protein sequence ID" value="KAG7160961.1"/>
    <property type="molecule type" value="Genomic_DNA"/>
</dbReference>
<protein>
    <submittedName>
        <fullName evidence="2">Uncharacterized protein</fullName>
    </submittedName>
</protein>
<sequence length="129" mass="14294">MGPKPLTVEEKARILALREGKVLILSKFVVVLAAQKQLSRVPSQSPGTCHPELFQCTKFIVDPPKDFSCHKSPEEFFTQEPTTHGSPAEKPFHSWDSTQPAKRPSHAQPCGGTQAASHPYHVPQEIRLC</sequence>
<evidence type="ECO:0000256" key="1">
    <source>
        <dbReference type="SAM" id="MobiDB-lite"/>
    </source>
</evidence>
<comment type="caution">
    <text evidence="2">The sequence shown here is derived from an EMBL/GenBank/DDBJ whole genome shotgun (WGS) entry which is preliminary data.</text>
</comment>
<gene>
    <name evidence="2" type="ORF">Hamer_G007747</name>
</gene>
<organism evidence="2 3">
    <name type="scientific">Homarus americanus</name>
    <name type="common">American lobster</name>
    <dbReference type="NCBI Taxonomy" id="6706"/>
    <lineage>
        <taxon>Eukaryota</taxon>
        <taxon>Metazoa</taxon>
        <taxon>Ecdysozoa</taxon>
        <taxon>Arthropoda</taxon>
        <taxon>Crustacea</taxon>
        <taxon>Multicrustacea</taxon>
        <taxon>Malacostraca</taxon>
        <taxon>Eumalacostraca</taxon>
        <taxon>Eucarida</taxon>
        <taxon>Decapoda</taxon>
        <taxon>Pleocyemata</taxon>
        <taxon>Astacidea</taxon>
        <taxon>Nephropoidea</taxon>
        <taxon>Nephropidae</taxon>
        <taxon>Homarus</taxon>
    </lineage>
</organism>
<evidence type="ECO:0000313" key="3">
    <source>
        <dbReference type="Proteomes" id="UP000747542"/>
    </source>
</evidence>
<dbReference type="Proteomes" id="UP000747542">
    <property type="component" value="Unassembled WGS sequence"/>
</dbReference>
<keyword evidence="3" id="KW-1185">Reference proteome</keyword>
<proteinExistence type="predicted"/>
<name>A0A8J5JRC3_HOMAM</name>
<reference evidence="2" key="1">
    <citation type="journal article" date="2021" name="Sci. Adv.">
        <title>The American lobster genome reveals insights on longevity, neural, and immune adaptations.</title>
        <authorList>
            <person name="Polinski J.M."/>
            <person name="Zimin A.V."/>
            <person name="Clark K.F."/>
            <person name="Kohn A.B."/>
            <person name="Sadowski N."/>
            <person name="Timp W."/>
            <person name="Ptitsyn A."/>
            <person name="Khanna P."/>
            <person name="Romanova D.Y."/>
            <person name="Williams P."/>
            <person name="Greenwood S.J."/>
            <person name="Moroz L.L."/>
            <person name="Walt D.R."/>
            <person name="Bodnar A.G."/>
        </authorList>
    </citation>
    <scope>NUCLEOTIDE SEQUENCE</scope>
    <source>
        <strain evidence="2">GMGI-L3</strain>
    </source>
</reference>
<accession>A0A8J5JRC3</accession>
<dbReference type="AlphaFoldDB" id="A0A8J5JRC3"/>